<dbReference type="Proteomes" id="UP000216352">
    <property type="component" value="Unassembled WGS sequence"/>
</dbReference>
<dbReference type="EMBL" id="MWWX01000017">
    <property type="protein sequence ID" value="OZG60293.1"/>
    <property type="molecule type" value="Genomic_DNA"/>
</dbReference>
<proteinExistence type="predicted"/>
<evidence type="ECO:0000313" key="1">
    <source>
        <dbReference type="EMBL" id="OZG60293.1"/>
    </source>
</evidence>
<sequence length="41" mass="4422">MDNKNLINEALRSPLAASDPSLGHYALSVSAWNAIKGIVRK</sequence>
<keyword evidence="2" id="KW-1185">Reference proteome</keyword>
<dbReference type="AlphaFoldDB" id="A0A261FMV2"/>
<evidence type="ECO:0000313" key="2">
    <source>
        <dbReference type="Proteomes" id="UP000216352"/>
    </source>
</evidence>
<organism evidence="1 2">
    <name type="scientific">Bifidobacterium lemurum</name>
    <dbReference type="NCBI Taxonomy" id="1603886"/>
    <lineage>
        <taxon>Bacteria</taxon>
        <taxon>Bacillati</taxon>
        <taxon>Actinomycetota</taxon>
        <taxon>Actinomycetes</taxon>
        <taxon>Bifidobacteriales</taxon>
        <taxon>Bifidobacteriaceae</taxon>
        <taxon>Bifidobacterium</taxon>
    </lineage>
</organism>
<gene>
    <name evidence="1" type="ORF">BLEM_1982</name>
</gene>
<reference evidence="1 2" key="1">
    <citation type="journal article" date="2017" name="BMC Genomics">
        <title>Comparative genomic and phylogenomic analyses of the Bifidobacteriaceae family.</title>
        <authorList>
            <person name="Lugli G.A."/>
            <person name="Milani C."/>
            <person name="Turroni F."/>
            <person name="Duranti S."/>
            <person name="Mancabelli L."/>
            <person name="Mangifesta M."/>
            <person name="Ferrario C."/>
            <person name="Modesto M."/>
            <person name="Mattarelli P."/>
            <person name="Jiri K."/>
            <person name="van Sinderen D."/>
            <person name="Ventura M."/>
        </authorList>
    </citation>
    <scope>NUCLEOTIDE SEQUENCE [LARGE SCALE GENOMIC DNA]</scope>
    <source>
        <strain evidence="1 2">DSM 28807</strain>
    </source>
</reference>
<accession>A0A261FMV2</accession>
<protein>
    <submittedName>
        <fullName evidence="1">Uncharacterized protein</fullName>
    </submittedName>
</protein>
<name>A0A261FMV2_9BIFI</name>
<dbReference type="RefSeq" id="WP_264298315.1">
    <property type="nucleotide sequence ID" value="NZ_BDIS01000025.1"/>
</dbReference>
<comment type="caution">
    <text evidence="1">The sequence shown here is derived from an EMBL/GenBank/DDBJ whole genome shotgun (WGS) entry which is preliminary data.</text>
</comment>